<comment type="caution">
    <text evidence="2">The sequence shown here is derived from an EMBL/GenBank/DDBJ whole genome shotgun (WGS) entry which is preliminary data.</text>
</comment>
<evidence type="ECO:0000313" key="2">
    <source>
        <dbReference type="EMBL" id="GID46871.1"/>
    </source>
</evidence>
<feature type="region of interest" description="Disordered" evidence="1">
    <location>
        <begin position="1"/>
        <end position="24"/>
    </location>
</feature>
<dbReference type="EMBL" id="BOMF01000081">
    <property type="protein sequence ID" value="GID46871.1"/>
    <property type="molecule type" value="Genomic_DNA"/>
</dbReference>
<gene>
    <name evidence="2" type="ORF">Aca07nite_41460</name>
</gene>
<reference evidence="2" key="1">
    <citation type="submission" date="2021-01" db="EMBL/GenBank/DDBJ databases">
        <title>Whole genome shotgun sequence of Actinoplanes capillaceus NBRC 16408.</title>
        <authorList>
            <person name="Komaki H."/>
            <person name="Tamura T."/>
        </authorList>
    </citation>
    <scope>NUCLEOTIDE SEQUENCE [LARGE SCALE GENOMIC DNA]</scope>
    <source>
        <strain evidence="2">NBRC 16408</strain>
    </source>
</reference>
<feature type="compositionally biased region" description="Basic and acidic residues" evidence="1">
    <location>
        <begin position="1"/>
        <end position="12"/>
    </location>
</feature>
<evidence type="ECO:0000256" key="1">
    <source>
        <dbReference type="SAM" id="MobiDB-lite"/>
    </source>
</evidence>
<accession>A0ABQ3WKV0</accession>
<protein>
    <submittedName>
        <fullName evidence="2">Uncharacterized protein</fullName>
    </submittedName>
</protein>
<organism evidence="2">
    <name type="scientific">Actinoplanes campanulatus</name>
    <dbReference type="NCBI Taxonomy" id="113559"/>
    <lineage>
        <taxon>Bacteria</taxon>
        <taxon>Bacillati</taxon>
        <taxon>Actinomycetota</taxon>
        <taxon>Actinomycetes</taxon>
        <taxon>Micromonosporales</taxon>
        <taxon>Micromonosporaceae</taxon>
        <taxon>Actinoplanes</taxon>
    </lineage>
</organism>
<feature type="compositionally biased region" description="Gly residues" evidence="1">
    <location>
        <begin position="13"/>
        <end position="22"/>
    </location>
</feature>
<name>A0ABQ3WKV0_9ACTN</name>
<sequence>MRLHVGDRDVRRGGGLGGGGYSEAGRYQDGGADEGCCSHEISSAGSGIWGGPSIAEENARTPISIDTYQGSGRPVWNYRTALRLAAWICS</sequence>
<proteinExistence type="predicted"/>